<proteinExistence type="predicted"/>
<reference evidence="1 2" key="1">
    <citation type="submission" date="2020-08" db="EMBL/GenBank/DDBJ databases">
        <title>Genomic Encyclopedia of Type Strains, Phase IV (KMG-V): Genome sequencing to study the core and pangenomes of soil and plant-associated prokaryotes.</title>
        <authorList>
            <person name="Whitman W."/>
        </authorList>
    </citation>
    <scope>NUCLEOTIDE SEQUENCE [LARGE SCALE GENOMIC DNA]</scope>
    <source>
        <strain evidence="1 2">MP601</strain>
    </source>
</reference>
<sequence>MDQADQTVDLLNNIVGRQIGPDNAGGSIKDIATATLNEFHTNGLYYKDWIFPGP</sequence>
<comment type="caution">
    <text evidence="1">The sequence shown here is derived from an EMBL/GenBank/DDBJ whole genome shotgun (WGS) entry which is preliminary data.</text>
</comment>
<dbReference type="EMBL" id="JACHCA010000016">
    <property type="protein sequence ID" value="MBB6130604.1"/>
    <property type="molecule type" value="Genomic_DNA"/>
</dbReference>
<name>A0A841JJE4_9SPHI</name>
<dbReference type="Proteomes" id="UP000548326">
    <property type="component" value="Unassembled WGS sequence"/>
</dbReference>
<accession>A0A841JJE4</accession>
<organism evidence="1 2">
    <name type="scientific">Mucilaginibacter lappiensis</name>
    <dbReference type="NCBI Taxonomy" id="354630"/>
    <lineage>
        <taxon>Bacteria</taxon>
        <taxon>Pseudomonadati</taxon>
        <taxon>Bacteroidota</taxon>
        <taxon>Sphingobacteriia</taxon>
        <taxon>Sphingobacteriales</taxon>
        <taxon>Sphingobacteriaceae</taxon>
        <taxon>Mucilaginibacter</taxon>
    </lineage>
</organism>
<dbReference type="AlphaFoldDB" id="A0A841JJE4"/>
<gene>
    <name evidence="1" type="ORF">HDF22_004747</name>
</gene>
<evidence type="ECO:0000313" key="2">
    <source>
        <dbReference type="Proteomes" id="UP000548326"/>
    </source>
</evidence>
<protein>
    <submittedName>
        <fullName evidence="1">Uncharacterized protein</fullName>
    </submittedName>
</protein>
<evidence type="ECO:0000313" key="1">
    <source>
        <dbReference type="EMBL" id="MBB6130604.1"/>
    </source>
</evidence>